<gene>
    <name evidence="1" type="ORF">PoB_002911300</name>
</gene>
<evidence type="ECO:0000313" key="2">
    <source>
        <dbReference type="Proteomes" id="UP000735302"/>
    </source>
</evidence>
<keyword evidence="1" id="KW-0695">RNA-directed DNA polymerase</keyword>
<keyword evidence="2" id="KW-1185">Reference proteome</keyword>
<dbReference type="Proteomes" id="UP000735302">
    <property type="component" value="Unassembled WGS sequence"/>
</dbReference>
<name>A0AAV4A7K4_9GAST</name>
<keyword evidence="1" id="KW-0548">Nucleotidyltransferase</keyword>
<evidence type="ECO:0000313" key="1">
    <source>
        <dbReference type="EMBL" id="GFO02608.1"/>
    </source>
</evidence>
<protein>
    <submittedName>
        <fullName evidence="1">Reverse transcriptase</fullName>
    </submittedName>
</protein>
<dbReference type="GO" id="GO:0003964">
    <property type="term" value="F:RNA-directed DNA polymerase activity"/>
    <property type="evidence" value="ECO:0007669"/>
    <property type="project" value="UniProtKB-KW"/>
</dbReference>
<dbReference type="AlphaFoldDB" id="A0AAV4A7K4"/>
<reference evidence="1 2" key="1">
    <citation type="journal article" date="2021" name="Elife">
        <title>Chloroplast acquisition without the gene transfer in kleptoplastic sea slugs, Plakobranchus ocellatus.</title>
        <authorList>
            <person name="Maeda T."/>
            <person name="Takahashi S."/>
            <person name="Yoshida T."/>
            <person name="Shimamura S."/>
            <person name="Takaki Y."/>
            <person name="Nagai Y."/>
            <person name="Toyoda A."/>
            <person name="Suzuki Y."/>
            <person name="Arimoto A."/>
            <person name="Ishii H."/>
            <person name="Satoh N."/>
            <person name="Nishiyama T."/>
            <person name="Hasebe M."/>
            <person name="Maruyama T."/>
            <person name="Minagawa J."/>
            <person name="Obokata J."/>
            <person name="Shigenobu S."/>
        </authorList>
    </citation>
    <scope>NUCLEOTIDE SEQUENCE [LARGE SCALE GENOMIC DNA]</scope>
</reference>
<comment type="caution">
    <text evidence="1">The sequence shown here is derived from an EMBL/GenBank/DDBJ whole genome shotgun (WGS) entry which is preliminary data.</text>
</comment>
<organism evidence="1 2">
    <name type="scientific">Plakobranchus ocellatus</name>
    <dbReference type="NCBI Taxonomy" id="259542"/>
    <lineage>
        <taxon>Eukaryota</taxon>
        <taxon>Metazoa</taxon>
        <taxon>Spiralia</taxon>
        <taxon>Lophotrochozoa</taxon>
        <taxon>Mollusca</taxon>
        <taxon>Gastropoda</taxon>
        <taxon>Heterobranchia</taxon>
        <taxon>Euthyneura</taxon>
        <taxon>Panpulmonata</taxon>
        <taxon>Sacoglossa</taxon>
        <taxon>Placobranchoidea</taxon>
        <taxon>Plakobranchidae</taxon>
        <taxon>Plakobranchus</taxon>
    </lineage>
</organism>
<accession>A0AAV4A7K4</accession>
<proteinExistence type="predicted"/>
<keyword evidence="1" id="KW-0808">Transferase</keyword>
<dbReference type="EMBL" id="BLXT01003614">
    <property type="protein sequence ID" value="GFO02608.1"/>
    <property type="molecule type" value="Genomic_DNA"/>
</dbReference>
<sequence length="77" mass="8952">MEIIMREAEGSASPADLCSGCYMPPLKDFMDDTKILCSKENETRRMLVQLDALMNWSRMSFKPKKSRNMSIRKGKFR</sequence>